<gene>
    <name evidence="1" type="ORF">DC3_58410</name>
</gene>
<accession>A0A511NCB0</accession>
<protein>
    <submittedName>
        <fullName evidence="1">Uncharacterized protein</fullName>
    </submittedName>
</protein>
<evidence type="ECO:0000313" key="1">
    <source>
        <dbReference type="EMBL" id="GEM50206.1"/>
    </source>
</evidence>
<proteinExistence type="predicted"/>
<keyword evidence="2" id="KW-1185">Reference proteome</keyword>
<name>A0A511NCB0_DEIC1</name>
<organism evidence="1 2">
    <name type="scientific">Deinococcus cellulosilyticus (strain DSM 18568 / NBRC 106333 / KACC 11606 / 5516J-15)</name>
    <dbReference type="NCBI Taxonomy" id="1223518"/>
    <lineage>
        <taxon>Bacteria</taxon>
        <taxon>Thermotogati</taxon>
        <taxon>Deinococcota</taxon>
        <taxon>Deinococci</taxon>
        <taxon>Deinococcales</taxon>
        <taxon>Deinococcaceae</taxon>
        <taxon>Deinococcus</taxon>
    </lineage>
</organism>
<dbReference type="Proteomes" id="UP000321306">
    <property type="component" value="Unassembled WGS sequence"/>
</dbReference>
<dbReference type="AlphaFoldDB" id="A0A511NCB0"/>
<sequence>MDHLADFAGPEIFKPNFGLNIVQVHVFSNTESKRDLVFDQESQPGFPDEFPVGQQHADAFYGQHVEERFQ</sequence>
<evidence type="ECO:0000313" key="2">
    <source>
        <dbReference type="Proteomes" id="UP000321306"/>
    </source>
</evidence>
<dbReference type="EMBL" id="BJXB01000087">
    <property type="protein sequence ID" value="GEM50206.1"/>
    <property type="molecule type" value="Genomic_DNA"/>
</dbReference>
<comment type="caution">
    <text evidence="1">The sequence shown here is derived from an EMBL/GenBank/DDBJ whole genome shotgun (WGS) entry which is preliminary data.</text>
</comment>
<reference evidence="1 2" key="1">
    <citation type="submission" date="2019-07" db="EMBL/GenBank/DDBJ databases">
        <title>Whole genome shotgun sequence of Deinococcus cellulosilyticus NBRC 106333.</title>
        <authorList>
            <person name="Hosoyama A."/>
            <person name="Uohara A."/>
            <person name="Ohji S."/>
            <person name="Ichikawa N."/>
        </authorList>
    </citation>
    <scope>NUCLEOTIDE SEQUENCE [LARGE SCALE GENOMIC DNA]</scope>
    <source>
        <strain evidence="1 2">NBRC 106333</strain>
    </source>
</reference>